<reference evidence="3" key="1">
    <citation type="submission" date="2020-10" db="EMBL/GenBank/DDBJ databases">
        <title>Ca. Dormibacterota MAGs.</title>
        <authorList>
            <person name="Montgomery K."/>
        </authorList>
    </citation>
    <scope>NUCLEOTIDE SEQUENCE [LARGE SCALE GENOMIC DNA]</scope>
    <source>
        <strain evidence="3">SC8812_S17_10</strain>
    </source>
</reference>
<organism evidence="3 4">
    <name type="scientific">Candidatus Nephthysia bennettiae</name>
    <dbReference type="NCBI Taxonomy" id="3127016"/>
    <lineage>
        <taxon>Bacteria</taxon>
        <taxon>Bacillati</taxon>
        <taxon>Candidatus Dormiibacterota</taxon>
        <taxon>Candidatus Dormibacteria</taxon>
        <taxon>Candidatus Dormibacterales</taxon>
        <taxon>Candidatus Dormibacteraceae</taxon>
        <taxon>Candidatus Nephthysia</taxon>
    </lineage>
</organism>
<dbReference type="PANTHER" id="PTHR42916:SF1">
    <property type="entry name" value="PROTEIN PHYLLO, CHLOROPLASTIC"/>
    <property type="match status" value="1"/>
</dbReference>
<comment type="caution">
    <text evidence="3">The sequence shown here is derived from an EMBL/GenBank/DDBJ whole genome shotgun (WGS) entry which is preliminary data.</text>
</comment>
<keyword evidence="1" id="KW-0456">Lyase</keyword>
<sequence>MEVVTCLHGFSQHGASWGELSALAGDGRRWLTPDLTATTLQGTVDEVLELWDREGIVRSHLVGYSQGGRVALYLAGTHPDRLLSLTAISAHAGLEGPARTARLREDLALADRIEREGLDWFAGYWAAQPLFRGLARRGPDFLERLDQDRRRNHARRLAATLRGMGAGATPPFWDRLAAIHVRTLLLAGAEDERYVAFARRLARAIPPSRLEIVADAGHAVHLEQPEATARLLEHHLSRR</sequence>
<keyword evidence="3" id="KW-0378">Hydrolase</keyword>
<dbReference type="InterPro" id="IPR029058">
    <property type="entry name" value="AB_hydrolase_fold"/>
</dbReference>
<dbReference type="GO" id="GO:0016829">
    <property type="term" value="F:lyase activity"/>
    <property type="evidence" value="ECO:0007669"/>
    <property type="project" value="UniProtKB-KW"/>
</dbReference>
<dbReference type="Proteomes" id="UP000612893">
    <property type="component" value="Unassembled WGS sequence"/>
</dbReference>
<gene>
    <name evidence="3" type="ORF">JF922_17040</name>
</gene>
<feature type="domain" description="AB hydrolase-1" evidence="2">
    <location>
        <begin position="6"/>
        <end position="230"/>
    </location>
</feature>
<name>A0A934K4B6_9BACT</name>
<dbReference type="RefSeq" id="WP_338203380.1">
    <property type="nucleotide sequence ID" value="NZ_JAEKNR010000172.1"/>
</dbReference>
<protein>
    <submittedName>
        <fullName evidence="3">Alpha/beta fold hydrolase</fullName>
    </submittedName>
</protein>
<dbReference type="GO" id="GO:0016787">
    <property type="term" value="F:hydrolase activity"/>
    <property type="evidence" value="ECO:0007669"/>
    <property type="project" value="UniProtKB-KW"/>
</dbReference>
<dbReference type="PANTHER" id="PTHR42916">
    <property type="entry name" value="2-SUCCINYL-5-ENOLPYRUVYL-6-HYDROXY-3-CYCLOHEXENE-1-CARBOXYLATE SYNTHASE"/>
    <property type="match status" value="1"/>
</dbReference>
<accession>A0A934K4B6</accession>
<dbReference type="SUPFAM" id="SSF53474">
    <property type="entry name" value="alpha/beta-Hydrolases"/>
    <property type="match status" value="1"/>
</dbReference>
<keyword evidence="4" id="KW-1185">Reference proteome</keyword>
<dbReference type="InterPro" id="IPR000073">
    <property type="entry name" value="AB_hydrolase_1"/>
</dbReference>
<dbReference type="AlphaFoldDB" id="A0A934K4B6"/>
<evidence type="ECO:0000256" key="1">
    <source>
        <dbReference type="ARBA" id="ARBA00023239"/>
    </source>
</evidence>
<dbReference type="Gene3D" id="3.40.50.1820">
    <property type="entry name" value="alpha/beta hydrolase"/>
    <property type="match status" value="1"/>
</dbReference>
<evidence type="ECO:0000313" key="3">
    <source>
        <dbReference type="EMBL" id="MBJ7599769.1"/>
    </source>
</evidence>
<dbReference type="EMBL" id="JAEKNR010000172">
    <property type="protein sequence ID" value="MBJ7599769.1"/>
    <property type="molecule type" value="Genomic_DNA"/>
</dbReference>
<evidence type="ECO:0000313" key="4">
    <source>
        <dbReference type="Proteomes" id="UP000612893"/>
    </source>
</evidence>
<dbReference type="Pfam" id="PF12697">
    <property type="entry name" value="Abhydrolase_6"/>
    <property type="match status" value="1"/>
</dbReference>
<proteinExistence type="predicted"/>
<evidence type="ECO:0000259" key="2">
    <source>
        <dbReference type="Pfam" id="PF12697"/>
    </source>
</evidence>